<feature type="transmembrane region" description="Helical" evidence="9">
    <location>
        <begin position="247"/>
        <end position="269"/>
    </location>
</feature>
<comment type="pathway">
    <text evidence="2">Glycolipid biosynthesis; glycosylphosphatidylinositol-anchor biosynthesis.</text>
</comment>
<evidence type="ECO:0000256" key="9">
    <source>
        <dbReference type="SAM" id="Phobius"/>
    </source>
</evidence>
<organism evidence="10 11">
    <name type="scientific">Rhodotorula paludigena</name>
    <dbReference type="NCBI Taxonomy" id="86838"/>
    <lineage>
        <taxon>Eukaryota</taxon>
        <taxon>Fungi</taxon>
        <taxon>Dikarya</taxon>
        <taxon>Basidiomycota</taxon>
        <taxon>Pucciniomycotina</taxon>
        <taxon>Microbotryomycetes</taxon>
        <taxon>Sporidiobolales</taxon>
        <taxon>Sporidiobolaceae</taxon>
        <taxon>Rhodotorula</taxon>
    </lineage>
</organism>
<evidence type="ECO:0000256" key="6">
    <source>
        <dbReference type="ARBA" id="ARBA00022989"/>
    </source>
</evidence>
<dbReference type="InterPro" id="IPR009580">
    <property type="entry name" value="GPI_biosynthesis_protein_Pig-F"/>
</dbReference>
<dbReference type="AlphaFoldDB" id="A0AAV5GD32"/>
<evidence type="ECO:0000256" key="1">
    <source>
        <dbReference type="ARBA" id="ARBA00004477"/>
    </source>
</evidence>
<feature type="transmembrane region" description="Helical" evidence="9">
    <location>
        <begin position="168"/>
        <end position="190"/>
    </location>
</feature>
<dbReference type="GO" id="GO:0006506">
    <property type="term" value="P:GPI anchor biosynthetic process"/>
    <property type="evidence" value="ECO:0007669"/>
    <property type="project" value="UniProtKB-KW"/>
</dbReference>
<comment type="caution">
    <text evidence="10">The sequence shown here is derived from an EMBL/GenBank/DDBJ whole genome shotgun (WGS) entry which is preliminary data.</text>
</comment>
<feature type="transmembrane region" description="Helical" evidence="9">
    <location>
        <begin position="202"/>
        <end position="223"/>
    </location>
</feature>
<dbReference type="Pfam" id="PF06699">
    <property type="entry name" value="PIG-F"/>
    <property type="match status" value="1"/>
</dbReference>
<evidence type="ECO:0000256" key="8">
    <source>
        <dbReference type="SAM" id="MobiDB-lite"/>
    </source>
</evidence>
<name>A0AAV5GD32_9BASI</name>
<feature type="compositionally biased region" description="Low complexity" evidence="8">
    <location>
        <begin position="7"/>
        <end position="36"/>
    </location>
</feature>
<evidence type="ECO:0000256" key="4">
    <source>
        <dbReference type="ARBA" id="ARBA00022692"/>
    </source>
</evidence>
<keyword evidence="5" id="KW-0256">Endoplasmic reticulum</keyword>
<feature type="transmembrane region" description="Helical" evidence="9">
    <location>
        <begin position="84"/>
        <end position="104"/>
    </location>
</feature>
<feature type="transmembrane region" description="Helical" evidence="9">
    <location>
        <begin position="281"/>
        <end position="303"/>
    </location>
</feature>
<evidence type="ECO:0000256" key="5">
    <source>
        <dbReference type="ARBA" id="ARBA00022824"/>
    </source>
</evidence>
<evidence type="ECO:0000313" key="11">
    <source>
        <dbReference type="Proteomes" id="UP001342314"/>
    </source>
</evidence>
<feature type="region of interest" description="Disordered" evidence="8">
    <location>
        <begin position="1"/>
        <end position="40"/>
    </location>
</feature>
<evidence type="ECO:0000256" key="2">
    <source>
        <dbReference type="ARBA" id="ARBA00004687"/>
    </source>
</evidence>
<evidence type="ECO:0000313" key="10">
    <source>
        <dbReference type="EMBL" id="GJN87227.1"/>
    </source>
</evidence>
<keyword evidence="11" id="KW-1185">Reference proteome</keyword>
<evidence type="ECO:0000256" key="3">
    <source>
        <dbReference type="ARBA" id="ARBA00022502"/>
    </source>
</evidence>
<gene>
    <name evidence="10" type="ORF">Rhopal_000172-T1</name>
</gene>
<dbReference type="EMBL" id="BQKY01000001">
    <property type="protein sequence ID" value="GJN87227.1"/>
    <property type="molecule type" value="Genomic_DNA"/>
</dbReference>
<keyword evidence="7 9" id="KW-0472">Membrane</keyword>
<dbReference type="Proteomes" id="UP001342314">
    <property type="component" value="Unassembled WGS sequence"/>
</dbReference>
<keyword evidence="6 9" id="KW-1133">Transmembrane helix</keyword>
<keyword evidence="4 9" id="KW-0812">Transmembrane</keyword>
<evidence type="ECO:0008006" key="12">
    <source>
        <dbReference type="Google" id="ProtNLM"/>
    </source>
</evidence>
<comment type="subcellular location">
    <subcellularLocation>
        <location evidence="1">Endoplasmic reticulum membrane</location>
        <topology evidence="1">Multi-pass membrane protein</topology>
    </subcellularLocation>
</comment>
<feature type="region of interest" description="Disordered" evidence="8">
    <location>
        <begin position="321"/>
        <end position="340"/>
    </location>
</feature>
<keyword evidence="3" id="KW-0337">GPI-anchor biosynthesis</keyword>
<protein>
    <recommendedName>
        <fullName evidence="12">GPI biosynthesis protein Pig-F</fullName>
    </recommendedName>
</protein>
<sequence>MAKRKAGATAQPAASASKPSAASLTASSASSSRTPSDPLPTAHYIPRVPLQLLAIGYSLVISARDVDLAIRGPPRIVKALVDNPLGTLPTICGLVAAVQCWFGYWARSCKAQAKRAAEKGEDGEEDRPVKSSLSRTWAKALRGEAPASFKKRSSGGKGGVAGGLDTTFVPQAVMVTLLGAAFFHACAVLLGASLTTNVTSTFLMSLLLSLLSITPLAIAIPPFTSPQERYTWLRLFSSLSPNDNLEIALLAPALGAIVGCWAGAIPIPLDWDRPWQRWPTTCILGALGGHAAGTLVSLAVVGWRSAVVAAVDVLEEVKQKEQKQQAEGSRAVAGAGKKRQ</sequence>
<accession>A0AAV5GD32</accession>
<dbReference type="GO" id="GO:0005789">
    <property type="term" value="C:endoplasmic reticulum membrane"/>
    <property type="evidence" value="ECO:0007669"/>
    <property type="project" value="UniProtKB-SubCell"/>
</dbReference>
<proteinExistence type="predicted"/>
<evidence type="ECO:0000256" key="7">
    <source>
        <dbReference type="ARBA" id="ARBA00023136"/>
    </source>
</evidence>
<reference evidence="10 11" key="1">
    <citation type="submission" date="2021-12" db="EMBL/GenBank/DDBJ databases">
        <title>High titer production of polyol ester of fatty acids by Rhodotorula paludigena BS15 towards product separation-free biomass refinery.</title>
        <authorList>
            <person name="Mano J."/>
            <person name="Ono H."/>
            <person name="Tanaka T."/>
            <person name="Naito K."/>
            <person name="Sushida H."/>
            <person name="Ike M."/>
            <person name="Tokuyasu K."/>
            <person name="Kitaoka M."/>
        </authorList>
    </citation>
    <scope>NUCLEOTIDE SEQUENCE [LARGE SCALE GENOMIC DNA]</scope>
    <source>
        <strain evidence="10 11">BS15</strain>
    </source>
</reference>